<comment type="caution">
    <text evidence="1">The sequence shown here is derived from an EMBL/GenBank/DDBJ whole genome shotgun (WGS) entry which is preliminary data.</text>
</comment>
<reference evidence="1 2" key="1">
    <citation type="journal article" date="2023" name="BMC Biol.">
        <title>The compact genome of the sponge Oopsacas minuta (Hexactinellida) is lacking key metazoan core genes.</title>
        <authorList>
            <person name="Santini S."/>
            <person name="Schenkelaars Q."/>
            <person name="Jourda C."/>
            <person name="Duchesne M."/>
            <person name="Belahbib H."/>
            <person name="Rocher C."/>
            <person name="Selva M."/>
            <person name="Riesgo A."/>
            <person name="Vervoort M."/>
            <person name="Leys S.P."/>
            <person name="Kodjabachian L."/>
            <person name="Le Bivic A."/>
            <person name="Borchiellini C."/>
            <person name="Claverie J.M."/>
            <person name="Renard E."/>
        </authorList>
    </citation>
    <scope>NUCLEOTIDE SEQUENCE [LARGE SCALE GENOMIC DNA]</scope>
    <source>
        <strain evidence="1">SPO-2</strain>
    </source>
</reference>
<dbReference type="Proteomes" id="UP001165289">
    <property type="component" value="Unassembled WGS sequence"/>
</dbReference>
<evidence type="ECO:0000313" key="2">
    <source>
        <dbReference type="Proteomes" id="UP001165289"/>
    </source>
</evidence>
<accession>A0AAV7KK21</accession>
<gene>
    <name evidence="1" type="ORF">LOD99_9990</name>
</gene>
<protein>
    <submittedName>
        <fullName evidence="1">Uncharacterized protein</fullName>
    </submittedName>
</protein>
<evidence type="ECO:0000313" key="1">
    <source>
        <dbReference type="EMBL" id="KAI6661363.1"/>
    </source>
</evidence>
<proteinExistence type="predicted"/>
<dbReference type="EMBL" id="JAKMXF010000013">
    <property type="protein sequence ID" value="KAI6661363.1"/>
    <property type="molecule type" value="Genomic_DNA"/>
</dbReference>
<sequence length="166" mass="19065">MQLFFIRAMDKNIEYETELKLRRVNFFIASKHISSKTEQRAYIKLLTNLGAKPIQIHEDLVTVYHGEALAYPTVKEWAHELRAGRGSIEDALGSEDRFPIPPLKLPLKFWNFLDIDPHLSVEEIALILDFSSGNVHTILPIISNIERFQRDGYQKSSQKGKGEEVS</sequence>
<keyword evidence="2" id="KW-1185">Reference proteome</keyword>
<name>A0AAV7KK21_9METZ</name>
<dbReference type="AlphaFoldDB" id="A0AAV7KK21"/>
<organism evidence="1 2">
    <name type="scientific">Oopsacas minuta</name>
    <dbReference type="NCBI Taxonomy" id="111878"/>
    <lineage>
        <taxon>Eukaryota</taxon>
        <taxon>Metazoa</taxon>
        <taxon>Porifera</taxon>
        <taxon>Hexactinellida</taxon>
        <taxon>Hexasterophora</taxon>
        <taxon>Lyssacinosida</taxon>
        <taxon>Leucopsacidae</taxon>
        <taxon>Oopsacas</taxon>
    </lineage>
</organism>